<sequence length="45" mass="4974">MNTLAALAFLAFLAGYLHPVFCHVQRMNTQDSQDDQGSHQLVVNA</sequence>
<keyword evidence="2" id="KW-1185">Reference proteome</keyword>
<dbReference type="EMBL" id="SJPP01000002">
    <property type="protein sequence ID" value="TWU09440.1"/>
    <property type="molecule type" value="Genomic_DNA"/>
</dbReference>
<protein>
    <submittedName>
        <fullName evidence="1">Uncharacterized protein</fullName>
    </submittedName>
</protein>
<evidence type="ECO:0000313" key="1">
    <source>
        <dbReference type="EMBL" id="TWU09440.1"/>
    </source>
</evidence>
<comment type="caution">
    <text evidence="1">The sequence shown here is derived from an EMBL/GenBank/DDBJ whole genome shotgun (WGS) entry which is preliminary data.</text>
</comment>
<dbReference type="RefSeq" id="WP_197532716.1">
    <property type="nucleotide sequence ID" value="NZ_SJPP01000002.1"/>
</dbReference>
<proteinExistence type="predicted"/>
<organism evidence="1 2">
    <name type="scientific">Symmachiella macrocystis</name>
    <dbReference type="NCBI Taxonomy" id="2527985"/>
    <lineage>
        <taxon>Bacteria</taxon>
        <taxon>Pseudomonadati</taxon>
        <taxon>Planctomycetota</taxon>
        <taxon>Planctomycetia</taxon>
        <taxon>Planctomycetales</taxon>
        <taxon>Planctomycetaceae</taxon>
        <taxon>Symmachiella</taxon>
    </lineage>
</organism>
<dbReference type="Proteomes" id="UP000320735">
    <property type="component" value="Unassembled WGS sequence"/>
</dbReference>
<accession>A0A5C6BBY6</accession>
<reference evidence="1 2" key="1">
    <citation type="submission" date="2019-02" db="EMBL/GenBank/DDBJ databases">
        <title>Deep-cultivation of Planctomycetes and their phenomic and genomic characterization uncovers novel biology.</title>
        <authorList>
            <person name="Wiegand S."/>
            <person name="Jogler M."/>
            <person name="Boedeker C."/>
            <person name="Pinto D."/>
            <person name="Vollmers J."/>
            <person name="Rivas-Marin E."/>
            <person name="Kohn T."/>
            <person name="Peeters S.H."/>
            <person name="Heuer A."/>
            <person name="Rast P."/>
            <person name="Oberbeckmann S."/>
            <person name="Bunk B."/>
            <person name="Jeske O."/>
            <person name="Meyerdierks A."/>
            <person name="Storesund J.E."/>
            <person name="Kallscheuer N."/>
            <person name="Luecker S."/>
            <person name="Lage O.M."/>
            <person name="Pohl T."/>
            <person name="Merkel B.J."/>
            <person name="Hornburger P."/>
            <person name="Mueller R.-W."/>
            <person name="Bruemmer F."/>
            <person name="Labrenz M."/>
            <person name="Spormann A.M."/>
            <person name="Op Den Camp H."/>
            <person name="Overmann J."/>
            <person name="Amann R."/>
            <person name="Jetten M.S.M."/>
            <person name="Mascher T."/>
            <person name="Medema M.H."/>
            <person name="Devos D.P."/>
            <person name="Kaster A.-K."/>
            <person name="Ovreas L."/>
            <person name="Rohde M."/>
            <person name="Galperin M.Y."/>
            <person name="Jogler C."/>
        </authorList>
    </citation>
    <scope>NUCLEOTIDE SEQUENCE [LARGE SCALE GENOMIC DNA]</scope>
    <source>
        <strain evidence="1 2">CA54</strain>
    </source>
</reference>
<dbReference type="AlphaFoldDB" id="A0A5C6BBY6"/>
<gene>
    <name evidence="1" type="ORF">CA54_46820</name>
</gene>
<evidence type="ECO:0000313" key="2">
    <source>
        <dbReference type="Proteomes" id="UP000320735"/>
    </source>
</evidence>
<name>A0A5C6BBY6_9PLAN</name>